<dbReference type="AlphaFoldDB" id="A0A392VP33"/>
<organism evidence="1 2">
    <name type="scientific">Trifolium medium</name>
    <dbReference type="NCBI Taxonomy" id="97028"/>
    <lineage>
        <taxon>Eukaryota</taxon>
        <taxon>Viridiplantae</taxon>
        <taxon>Streptophyta</taxon>
        <taxon>Embryophyta</taxon>
        <taxon>Tracheophyta</taxon>
        <taxon>Spermatophyta</taxon>
        <taxon>Magnoliopsida</taxon>
        <taxon>eudicotyledons</taxon>
        <taxon>Gunneridae</taxon>
        <taxon>Pentapetalae</taxon>
        <taxon>rosids</taxon>
        <taxon>fabids</taxon>
        <taxon>Fabales</taxon>
        <taxon>Fabaceae</taxon>
        <taxon>Papilionoideae</taxon>
        <taxon>50 kb inversion clade</taxon>
        <taxon>NPAAA clade</taxon>
        <taxon>Hologalegina</taxon>
        <taxon>IRL clade</taxon>
        <taxon>Trifolieae</taxon>
        <taxon>Trifolium</taxon>
    </lineage>
</organism>
<feature type="non-terminal residue" evidence="1">
    <location>
        <position position="56"/>
    </location>
</feature>
<evidence type="ECO:0000313" key="1">
    <source>
        <dbReference type="EMBL" id="MCI90116.1"/>
    </source>
</evidence>
<accession>A0A392VP33</accession>
<dbReference type="EMBL" id="LXQA011235375">
    <property type="protein sequence ID" value="MCI90116.1"/>
    <property type="molecule type" value="Genomic_DNA"/>
</dbReference>
<reference evidence="1 2" key="1">
    <citation type="journal article" date="2018" name="Front. Plant Sci.">
        <title>Red Clover (Trifolium pratense) and Zigzag Clover (T. medium) - A Picture of Genomic Similarities and Differences.</title>
        <authorList>
            <person name="Dluhosova J."/>
            <person name="Istvanek J."/>
            <person name="Nedelnik J."/>
            <person name="Repkova J."/>
        </authorList>
    </citation>
    <scope>NUCLEOTIDE SEQUENCE [LARGE SCALE GENOMIC DNA]</scope>
    <source>
        <strain evidence="2">cv. 10/8</strain>
        <tissue evidence="1">Leaf</tissue>
    </source>
</reference>
<name>A0A392VP33_9FABA</name>
<protein>
    <submittedName>
        <fullName evidence="1">Uncharacterized protein</fullName>
    </submittedName>
</protein>
<comment type="caution">
    <text evidence="1">The sequence shown here is derived from an EMBL/GenBank/DDBJ whole genome shotgun (WGS) entry which is preliminary data.</text>
</comment>
<evidence type="ECO:0000313" key="2">
    <source>
        <dbReference type="Proteomes" id="UP000265520"/>
    </source>
</evidence>
<dbReference type="Proteomes" id="UP000265520">
    <property type="component" value="Unassembled WGS sequence"/>
</dbReference>
<keyword evidence="2" id="KW-1185">Reference proteome</keyword>
<proteinExistence type="predicted"/>
<sequence length="56" mass="6149">MRNGYSLSIARRTGVDGTSRQSVRGCIRKARSIARRTASSGASCTFNVHHARRAEQ</sequence>